<name>A0ACB9IMM3_9ASTR</name>
<evidence type="ECO:0000313" key="2">
    <source>
        <dbReference type="Proteomes" id="UP001056120"/>
    </source>
</evidence>
<accession>A0ACB9IMM3</accession>
<reference evidence="2" key="1">
    <citation type="journal article" date="2022" name="Mol. Ecol. Resour.">
        <title>The genomes of chicory, endive, great burdock and yacon provide insights into Asteraceae palaeo-polyploidization history and plant inulin production.</title>
        <authorList>
            <person name="Fan W."/>
            <person name="Wang S."/>
            <person name="Wang H."/>
            <person name="Wang A."/>
            <person name="Jiang F."/>
            <person name="Liu H."/>
            <person name="Zhao H."/>
            <person name="Xu D."/>
            <person name="Zhang Y."/>
        </authorList>
    </citation>
    <scope>NUCLEOTIDE SEQUENCE [LARGE SCALE GENOMIC DNA]</scope>
    <source>
        <strain evidence="2">cv. Yunnan</strain>
    </source>
</reference>
<protein>
    <submittedName>
        <fullName evidence="1">Uncharacterized protein</fullName>
    </submittedName>
</protein>
<sequence>MFYSQFILAKKGPLGTIWIAAHLERKLRKNQVADTDIGVSVDSILFPEMPIALRLSSHLLLGVVRIYSKKVNYLFDDCSEALLKVKQAFRSTAVDLPPEESTAPYHSITMPETFDLDDFELPVNDLQGNYVDQHISAKEQITLQDTMEGVVYSTSKFGLDERFDDDASGLDLDEELLVEKAATPDLATGTSNSDDDPQASVHASASGILNEDIDEYDGDNEPVDYAEAPCTPGLWDEPNLSNVQETSACDDHQEPGNHTITEFAVKENLENASHQHHHNQFESHEKSLPQVAATEHMLINDLGSTPFTESRLAETVIPVSNDPAQVENLLNRNASDVPPGFQIANHNHENFVHYQGNQNPGVQSANDNHENFVEYQGNQENAFHCTTELKSNTENDNLVSTPQHHSSLEPENSTIPVLFPHASMPNSDLPVLRPCVTFPNHETNGPHATEPLNKNFPEIHHAEIGQNHVVWVDDVTQREVQVENINSYTNYFSAPVIQREVQVENINRYPNDYPAPAIQREVQVENINRYTNDYPAPLIQREVQVENINSYTNDFSSPEKRLSLPHWLSDVPRSFVPESTPIEKDITSGKKRTFTESSMTAHSLNLNESSGLYTANMTSQSINLNQSSGSFTTNTTAQSLNLNESSGFFNSNTTSQSLNLSQSSGPFTINMTGQSVVNDDDLLSSILVGRKSSILKMKPTPPVVTPSSKRRRSAAPKTSAIKRKVLMDDNTVLHGDTIRVQLTNTEDIRRLRKKAPCTSSEISMLEKQFREDELFSEPIFTGVSNKLASLHNQLYSLSKIVVSHNDASLEGEDPKSVSQNVQKDTQLEVEPNVPKEIANVDPVAQPIELPMERDNHTHDNSMVNLDYYGSQPPQMVAAEHVAEPFNSEHDLFGERNAMEIDPKSFQDAAIGVSIMPTEVEPPTHADVVPSDTFDMSAATGEVQIDASLQTDAPGVSSSEKIDLQSFDLDINGNKSIESAIASEVKIDVAPVREISEEKQDQDIEFRKNEEAVNEDATLASTVESNAQNSVYNGIFGEEFGTVGAYDTEVNPVLGNISADERENPGHQVTFEMTETNVEGIPASNIIDDDESTHPAVENNTDFLNFDDDDDNADAGGDYGPDVEATRVIDNSGWSSRTKAVARYLQIMFDKEGERGRNTIAVNNLLVGKTRKEASRMFFETLVLKTKDYIHVEQPDPFGNINVFPRLKLLKSDF</sequence>
<comment type="caution">
    <text evidence="1">The sequence shown here is derived from an EMBL/GenBank/DDBJ whole genome shotgun (WGS) entry which is preliminary data.</text>
</comment>
<keyword evidence="2" id="KW-1185">Reference proteome</keyword>
<evidence type="ECO:0000313" key="1">
    <source>
        <dbReference type="EMBL" id="KAI3809332.1"/>
    </source>
</evidence>
<gene>
    <name evidence="1" type="ORF">L1987_25303</name>
</gene>
<dbReference type="EMBL" id="CM042025">
    <property type="protein sequence ID" value="KAI3809332.1"/>
    <property type="molecule type" value="Genomic_DNA"/>
</dbReference>
<reference evidence="1 2" key="2">
    <citation type="journal article" date="2022" name="Mol. Ecol. Resour.">
        <title>The genomes of chicory, endive, great burdock and yacon provide insights into Asteraceae paleo-polyploidization history and plant inulin production.</title>
        <authorList>
            <person name="Fan W."/>
            <person name="Wang S."/>
            <person name="Wang H."/>
            <person name="Wang A."/>
            <person name="Jiang F."/>
            <person name="Liu H."/>
            <person name="Zhao H."/>
            <person name="Xu D."/>
            <person name="Zhang Y."/>
        </authorList>
    </citation>
    <scope>NUCLEOTIDE SEQUENCE [LARGE SCALE GENOMIC DNA]</scope>
    <source>
        <strain evidence="2">cv. Yunnan</strain>
        <tissue evidence="1">Leaves</tissue>
    </source>
</reference>
<proteinExistence type="predicted"/>
<dbReference type="Proteomes" id="UP001056120">
    <property type="component" value="Linkage Group LG08"/>
</dbReference>
<organism evidence="1 2">
    <name type="scientific">Smallanthus sonchifolius</name>
    <dbReference type="NCBI Taxonomy" id="185202"/>
    <lineage>
        <taxon>Eukaryota</taxon>
        <taxon>Viridiplantae</taxon>
        <taxon>Streptophyta</taxon>
        <taxon>Embryophyta</taxon>
        <taxon>Tracheophyta</taxon>
        <taxon>Spermatophyta</taxon>
        <taxon>Magnoliopsida</taxon>
        <taxon>eudicotyledons</taxon>
        <taxon>Gunneridae</taxon>
        <taxon>Pentapetalae</taxon>
        <taxon>asterids</taxon>
        <taxon>campanulids</taxon>
        <taxon>Asterales</taxon>
        <taxon>Asteraceae</taxon>
        <taxon>Asteroideae</taxon>
        <taxon>Heliantheae alliance</taxon>
        <taxon>Millerieae</taxon>
        <taxon>Smallanthus</taxon>
    </lineage>
</organism>